<feature type="region of interest" description="Disordered" evidence="1">
    <location>
        <begin position="67"/>
        <end position="115"/>
    </location>
</feature>
<gene>
    <name evidence="2" type="ORF">CesoFtcFv8_001667</name>
</gene>
<dbReference type="AlphaFoldDB" id="A0AAN8D996"/>
<evidence type="ECO:0000313" key="3">
    <source>
        <dbReference type="Proteomes" id="UP001335648"/>
    </source>
</evidence>
<evidence type="ECO:0000256" key="1">
    <source>
        <dbReference type="SAM" id="MobiDB-lite"/>
    </source>
</evidence>
<reference evidence="2 3" key="1">
    <citation type="journal article" date="2023" name="Mol. Biol. Evol.">
        <title>Genomics of Secondarily Temperate Adaptation in the Only Non-Antarctic Icefish.</title>
        <authorList>
            <person name="Rivera-Colon A.G."/>
            <person name="Rayamajhi N."/>
            <person name="Minhas B.F."/>
            <person name="Madrigal G."/>
            <person name="Bilyk K.T."/>
            <person name="Yoon V."/>
            <person name="Hune M."/>
            <person name="Gregory S."/>
            <person name="Cheng C.H.C."/>
            <person name="Catchen J.M."/>
        </authorList>
    </citation>
    <scope>NUCLEOTIDE SEQUENCE [LARGE SCALE GENOMIC DNA]</scope>
    <source>
        <strain evidence="2">JC2023a</strain>
    </source>
</reference>
<organism evidence="2 3">
    <name type="scientific">Champsocephalus esox</name>
    <name type="common">pike icefish</name>
    <dbReference type="NCBI Taxonomy" id="159716"/>
    <lineage>
        <taxon>Eukaryota</taxon>
        <taxon>Metazoa</taxon>
        <taxon>Chordata</taxon>
        <taxon>Craniata</taxon>
        <taxon>Vertebrata</taxon>
        <taxon>Euteleostomi</taxon>
        <taxon>Actinopterygii</taxon>
        <taxon>Neopterygii</taxon>
        <taxon>Teleostei</taxon>
        <taxon>Neoteleostei</taxon>
        <taxon>Acanthomorphata</taxon>
        <taxon>Eupercaria</taxon>
        <taxon>Perciformes</taxon>
        <taxon>Notothenioidei</taxon>
        <taxon>Channichthyidae</taxon>
        <taxon>Champsocephalus</taxon>
    </lineage>
</organism>
<feature type="region of interest" description="Disordered" evidence="1">
    <location>
        <begin position="1"/>
        <end position="48"/>
    </location>
</feature>
<keyword evidence="3" id="KW-1185">Reference proteome</keyword>
<comment type="caution">
    <text evidence="2">The sequence shown here is derived from an EMBL/GenBank/DDBJ whole genome shotgun (WGS) entry which is preliminary data.</text>
</comment>
<protein>
    <submittedName>
        <fullName evidence="2">Uncharacterized protein</fullName>
    </submittedName>
</protein>
<name>A0AAN8D996_9TELE</name>
<proteinExistence type="predicted"/>
<evidence type="ECO:0000313" key="2">
    <source>
        <dbReference type="EMBL" id="KAK5916140.1"/>
    </source>
</evidence>
<sequence>MPQRYSHQRREASTAAARRMERRHGDQGRGNSSPPSTPSSHHQRSKKLAMLSRSLILCHSKTNDDCLEEGSHGCRTWGPGGEDGRDCWGPNPVRRRRGWTLEDSSGEKRRHGGRP</sequence>
<dbReference type="EMBL" id="JAULUE010002046">
    <property type="protein sequence ID" value="KAK5916140.1"/>
    <property type="molecule type" value="Genomic_DNA"/>
</dbReference>
<accession>A0AAN8D996</accession>
<dbReference type="Proteomes" id="UP001335648">
    <property type="component" value="Unassembled WGS sequence"/>
</dbReference>